<keyword evidence="5" id="KW-1048">Host nucleus</keyword>
<evidence type="ECO:0000313" key="22">
    <source>
        <dbReference type="EMBL" id="UBJ25970.1"/>
    </source>
</evidence>
<dbReference type="GO" id="GO:0006260">
    <property type="term" value="P:DNA replication"/>
    <property type="evidence" value="ECO:0007669"/>
    <property type="project" value="UniProtKB-KW"/>
</dbReference>
<comment type="catalytic activity">
    <reaction evidence="19">
        <text>ATP + H2O = ADP + phosphate + H(+)</text>
        <dbReference type="Rhea" id="RHEA:13065"/>
        <dbReference type="ChEBI" id="CHEBI:15377"/>
        <dbReference type="ChEBI" id="CHEBI:15378"/>
        <dbReference type="ChEBI" id="CHEBI:30616"/>
        <dbReference type="ChEBI" id="CHEBI:43474"/>
        <dbReference type="ChEBI" id="CHEBI:456216"/>
    </reaction>
</comment>
<dbReference type="GO" id="GO:0016787">
    <property type="term" value="F:hydrolase activity"/>
    <property type="evidence" value="ECO:0007669"/>
    <property type="project" value="UniProtKB-KW"/>
</dbReference>
<keyword evidence="15" id="KW-0238">DNA-binding</keyword>
<evidence type="ECO:0000256" key="4">
    <source>
        <dbReference type="ARBA" id="ARBA00014531"/>
    </source>
</evidence>
<comment type="cofactor">
    <cofactor evidence="1">
        <name>Mn(2+)</name>
        <dbReference type="ChEBI" id="CHEBI:29035"/>
    </cofactor>
</comment>
<reference evidence="22" key="1">
    <citation type="submission" date="2021-07" db="EMBL/GenBank/DDBJ databases">
        <title>Communication and adaptive evolution of viruses within giant pandas and their associated organisms in a local ecological environment.</title>
        <authorList>
            <person name="Zhao M."/>
            <person name="Liu S."/>
            <person name="Zhang W."/>
        </authorList>
    </citation>
    <scope>NUCLEOTIDE SEQUENCE</scope>
    <source>
        <strain evidence="22">Rpf111envir01-8</strain>
    </source>
</reference>
<comment type="subcellular location">
    <subcellularLocation>
        <location evidence="2">Host nucleus</location>
    </subcellularLocation>
</comment>
<keyword evidence="6" id="KW-0808">Transferase</keyword>
<evidence type="ECO:0000256" key="15">
    <source>
        <dbReference type="ARBA" id="ARBA00023125"/>
    </source>
</evidence>
<dbReference type="InterPro" id="IPR000605">
    <property type="entry name" value="Helicase_SF3_ssDNA/RNA_vir"/>
</dbReference>
<keyword evidence="7" id="KW-0548">Nucleotidyltransferase</keyword>
<evidence type="ECO:0000259" key="21">
    <source>
        <dbReference type="Pfam" id="PF02407"/>
    </source>
</evidence>
<dbReference type="GO" id="GO:0046872">
    <property type="term" value="F:metal ion binding"/>
    <property type="evidence" value="ECO:0007669"/>
    <property type="project" value="UniProtKB-KW"/>
</dbReference>
<dbReference type="GO" id="GO:0003723">
    <property type="term" value="F:RNA binding"/>
    <property type="evidence" value="ECO:0007669"/>
    <property type="project" value="InterPro"/>
</dbReference>
<feature type="domain" description="CRESS-DNA virus Rep endonuclease" evidence="21">
    <location>
        <begin position="5"/>
        <end position="85"/>
    </location>
</feature>
<keyword evidence="9" id="KW-0540">Nuclease</keyword>
<evidence type="ECO:0000256" key="12">
    <source>
        <dbReference type="ARBA" id="ARBA00022759"/>
    </source>
</evidence>
<keyword evidence="14" id="KW-0190">Covalent protein-DNA linkage</keyword>
<evidence type="ECO:0000256" key="2">
    <source>
        <dbReference type="ARBA" id="ARBA00004147"/>
    </source>
</evidence>
<evidence type="ECO:0000256" key="9">
    <source>
        <dbReference type="ARBA" id="ARBA00022722"/>
    </source>
</evidence>
<dbReference type="GO" id="GO:0003677">
    <property type="term" value="F:DNA binding"/>
    <property type="evidence" value="ECO:0007669"/>
    <property type="project" value="UniProtKB-KW"/>
</dbReference>
<feature type="domain" description="Helicase superfamily 3 single-stranded DNA/RNA virus" evidence="20">
    <location>
        <begin position="153"/>
        <end position="236"/>
    </location>
</feature>
<keyword evidence="8" id="KW-0235">DNA replication</keyword>
<dbReference type="Pfam" id="PF00910">
    <property type="entry name" value="RNA_helicase"/>
    <property type="match status" value="1"/>
</dbReference>
<evidence type="ECO:0000256" key="16">
    <source>
        <dbReference type="ARBA" id="ARBA00023268"/>
    </source>
</evidence>
<dbReference type="Pfam" id="PF02407">
    <property type="entry name" value="Viral_Rep"/>
    <property type="match status" value="1"/>
</dbReference>
<evidence type="ECO:0000256" key="5">
    <source>
        <dbReference type="ARBA" id="ARBA00022562"/>
    </source>
</evidence>
<comment type="similarity">
    <text evidence="3">Belongs to the nanoviruses/circoviruses replication-associated protein family.</text>
</comment>
<evidence type="ECO:0000256" key="19">
    <source>
        <dbReference type="ARBA" id="ARBA00049360"/>
    </source>
</evidence>
<dbReference type="GO" id="GO:0016779">
    <property type="term" value="F:nucleotidyltransferase activity"/>
    <property type="evidence" value="ECO:0007669"/>
    <property type="project" value="UniProtKB-KW"/>
</dbReference>
<evidence type="ECO:0000256" key="18">
    <source>
        <dbReference type="ARBA" id="ARBA00032243"/>
    </source>
</evidence>
<evidence type="ECO:0000256" key="8">
    <source>
        <dbReference type="ARBA" id="ARBA00022705"/>
    </source>
</evidence>
<keyword evidence="13" id="KW-0378">Hydrolase</keyword>
<evidence type="ECO:0000256" key="14">
    <source>
        <dbReference type="ARBA" id="ARBA00023124"/>
    </source>
</evidence>
<dbReference type="GO" id="GO:0004519">
    <property type="term" value="F:endonuclease activity"/>
    <property type="evidence" value="ECO:0007669"/>
    <property type="project" value="UniProtKB-KW"/>
</dbReference>
<dbReference type="InterPro" id="IPR049912">
    <property type="entry name" value="CRESS_DNA_REP"/>
</dbReference>
<organism evidence="22">
    <name type="scientific">Red panda feces-associated circular DNA virus 10</name>
    <dbReference type="NCBI Taxonomy" id="2863963"/>
    <lineage>
        <taxon>Viruses</taxon>
        <taxon>Monodnaviria</taxon>
        <taxon>Shotokuvirae</taxon>
        <taxon>Cressdnaviricota</taxon>
    </lineage>
</organism>
<name>A0A8K1M4F3_9VIRU</name>
<evidence type="ECO:0000256" key="7">
    <source>
        <dbReference type="ARBA" id="ARBA00022695"/>
    </source>
</evidence>
<dbReference type="GO" id="GO:0042025">
    <property type="term" value="C:host cell nucleus"/>
    <property type="evidence" value="ECO:0007669"/>
    <property type="project" value="UniProtKB-SubCell"/>
</dbReference>
<dbReference type="GO" id="GO:0000166">
    <property type="term" value="F:nucleotide binding"/>
    <property type="evidence" value="ECO:0007669"/>
    <property type="project" value="UniProtKB-KW"/>
</dbReference>
<keyword evidence="10" id="KW-0479">Metal-binding</keyword>
<evidence type="ECO:0000256" key="17">
    <source>
        <dbReference type="ARBA" id="ARBA00030754"/>
    </source>
</evidence>
<evidence type="ECO:0000256" key="13">
    <source>
        <dbReference type="ARBA" id="ARBA00022801"/>
    </source>
</evidence>
<dbReference type="Gene3D" id="3.40.1310.20">
    <property type="match status" value="1"/>
</dbReference>
<evidence type="ECO:0000259" key="20">
    <source>
        <dbReference type="Pfam" id="PF00910"/>
    </source>
</evidence>
<accession>A0A8K1M4F3</accession>
<keyword evidence="11" id="KW-0547">Nucleotide-binding</keyword>
<evidence type="ECO:0000256" key="1">
    <source>
        <dbReference type="ARBA" id="ARBA00001936"/>
    </source>
</evidence>
<sequence length="298" mass="34370">MSRSRAWCFTINNPTDNDRKTCEEIECNYCIIGDEVGDKGTNHIQGYIEFANGKTMSSVKKALGARCHLEARKGTAEQAASYCKKDGKYKERGQISNQGKRNDLELVADLVKAGGIQAVVDERPDMFIKFGRNIERLSELLMKPRTDKPTVTWLWGKKGTGKTRTATEGAEYFIWTQTKWWNGYRQQKRIVIDDYSFDGSEASFRYLLRVLDRYAIQVETKGGMVWLNSPEIIVTCEFEPKHWFDVGCADWIRSENVLAQVMRRIDKVEELVEKPTHYDDDYLSDREDNITEDDELSL</sequence>
<evidence type="ECO:0000256" key="6">
    <source>
        <dbReference type="ARBA" id="ARBA00022679"/>
    </source>
</evidence>
<protein>
    <recommendedName>
        <fullName evidence="4">Replication-associated protein</fullName>
    </recommendedName>
    <alternativeName>
        <fullName evidence="17">ATP-dependent helicase Rep</fullName>
    </alternativeName>
    <alternativeName>
        <fullName evidence="18">RepP</fullName>
    </alternativeName>
</protein>
<dbReference type="InterPro" id="IPR027417">
    <property type="entry name" value="P-loop_NTPase"/>
</dbReference>
<evidence type="ECO:0000256" key="3">
    <source>
        <dbReference type="ARBA" id="ARBA00008545"/>
    </source>
</evidence>
<evidence type="ECO:0000256" key="11">
    <source>
        <dbReference type="ARBA" id="ARBA00022741"/>
    </source>
</evidence>
<evidence type="ECO:0000256" key="10">
    <source>
        <dbReference type="ARBA" id="ARBA00022723"/>
    </source>
</evidence>
<dbReference type="SUPFAM" id="SSF52540">
    <property type="entry name" value="P-loop containing nucleoside triphosphate hydrolases"/>
    <property type="match status" value="1"/>
</dbReference>
<keyword evidence="16" id="KW-0511">Multifunctional enzyme</keyword>
<dbReference type="GO" id="GO:0003724">
    <property type="term" value="F:RNA helicase activity"/>
    <property type="evidence" value="ECO:0007669"/>
    <property type="project" value="InterPro"/>
</dbReference>
<dbReference type="EMBL" id="MZ556227">
    <property type="protein sequence ID" value="UBJ25970.1"/>
    <property type="molecule type" value="Genomic_DNA"/>
</dbReference>
<keyword evidence="12" id="KW-0255">Endonuclease</keyword>
<proteinExistence type="inferred from homology"/>